<reference evidence="1 2" key="1">
    <citation type="journal article" date="2012" name="J. Bacteriol.">
        <title>Complete Genome Sequence of the BTEX-Degrading Bacterium Pseudoxanthomonas spadix BD-a59.</title>
        <authorList>
            <person name="Lee S.H."/>
            <person name="Jin H.M."/>
            <person name="Lee H.J."/>
            <person name="Kim J.M."/>
            <person name="Jeon C.O."/>
        </authorList>
    </citation>
    <scope>NUCLEOTIDE SEQUENCE [LARGE SCALE GENOMIC DNA]</scope>
    <source>
        <strain evidence="1 2">BD-a59</strain>
    </source>
</reference>
<accession>G7US88</accession>
<dbReference type="InterPro" id="IPR011673">
    <property type="entry name" value="DUF1615"/>
</dbReference>
<dbReference type="AlphaFoldDB" id="G7US88"/>
<protein>
    <submittedName>
        <fullName evidence="1">Uncharacterized protein</fullName>
    </submittedName>
</protein>
<name>G7US88_PSEUP</name>
<evidence type="ECO:0000313" key="1">
    <source>
        <dbReference type="EMBL" id="AER54757.1"/>
    </source>
</evidence>
<sequence length="35" mass="4089">MLPGIVPESPRITRPLTSAWLARPVNARWQRCMKR</sequence>
<keyword evidence="2" id="KW-1185">Reference proteome</keyword>
<dbReference type="STRING" id="1045855.DSC_00520"/>
<organism evidence="1 2">
    <name type="scientific">Pseudoxanthomonas spadix (strain BD-a59)</name>
    <dbReference type="NCBI Taxonomy" id="1045855"/>
    <lineage>
        <taxon>Bacteria</taxon>
        <taxon>Pseudomonadati</taxon>
        <taxon>Pseudomonadota</taxon>
        <taxon>Gammaproteobacteria</taxon>
        <taxon>Lysobacterales</taxon>
        <taxon>Lysobacteraceae</taxon>
        <taxon>Pseudoxanthomonas</taxon>
    </lineage>
</organism>
<gene>
    <name evidence="1" type="ordered locus">DSC_00520</name>
</gene>
<evidence type="ECO:0000313" key="2">
    <source>
        <dbReference type="Proteomes" id="UP000005870"/>
    </source>
</evidence>
<dbReference type="Pfam" id="PF07759">
    <property type="entry name" value="DUF1615"/>
    <property type="match status" value="1"/>
</dbReference>
<dbReference type="Proteomes" id="UP000005870">
    <property type="component" value="Chromosome"/>
</dbReference>
<proteinExistence type="predicted"/>
<dbReference type="EMBL" id="CP003093">
    <property type="protein sequence ID" value="AER54757.1"/>
    <property type="molecule type" value="Genomic_DNA"/>
</dbReference>
<dbReference type="KEGG" id="psd:DSC_00520"/>
<dbReference type="HOGENOM" id="CLU_3366802_0_0_6"/>